<proteinExistence type="inferred from homology"/>
<evidence type="ECO:0000313" key="12">
    <source>
        <dbReference type="Proteomes" id="UP000660262"/>
    </source>
</evidence>
<name>A0A830HPH3_9CHLO</name>
<dbReference type="Pfam" id="PF00270">
    <property type="entry name" value="DEAD"/>
    <property type="match status" value="1"/>
</dbReference>
<dbReference type="InterPro" id="IPR002464">
    <property type="entry name" value="DNA/RNA_helicase_DEAH_CS"/>
</dbReference>
<dbReference type="Pfam" id="PF04408">
    <property type="entry name" value="WHD_HA2"/>
    <property type="match status" value="1"/>
</dbReference>
<keyword evidence="3" id="KW-0378">Hydrolase</keyword>
<dbReference type="PANTHER" id="PTHR18934">
    <property type="entry name" value="ATP-DEPENDENT RNA HELICASE"/>
    <property type="match status" value="1"/>
</dbReference>
<evidence type="ECO:0000259" key="9">
    <source>
        <dbReference type="PROSITE" id="PS51192"/>
    </source>
</evidence>
<evidence type="ECO:0000313" key="11">
    <source>
        <dbReference type="EMBL" id="GHP06959.1"/>
    </source>
</evidence>
<feature type="domain" description="Helicase ATP-binding" evidence="9">
    <location>
        <begin position="257"/>
        <end position="424"/>
    </location>
</feature>
<evidence type="ECO:0000256" key="5">
    <source>
        <dbReference type="ARBA" id="ARBA00022840"/>
    </source>
</evidence>
<dbReference type="InterPro" id="IPR007502">
    <property type="entry name" value="Helicase-assoc_dom"/>
</dbReference>
<dbReference type="GO" id="GO:0003724">
    <property type="term" value="F:RNA helicase activity"/>
    <property type="evidence" value="ECO:0007669"/>
    <property type="project" value="UniProtKB-EC"/>
</dbReference>
<evidence type="ECO:0000256" key="3">
    <source>
        <dbReference type="ARBA" id="ARBA00022801"/>
    </source>
</evidence>
<evidence type="ECO:0000256" key="8">
    <source>
        <dbReference type="SAM" id="MobiDB-lite"/>
    </source>
</evidence>
<keyword evidence="4" id="KW-0347">Helicase</keyword>
<keyword evidence="5" id="KW-0067">ATP-binding</keyword>
<dbReference type="Gene3D" id="3.40.50.300">
    <property type="entry name" value="P-loop containing nucleotide triphosphate hydrolases"/>
    <property type="match status" value="2"/>
</dbReference>
<feature type="region of interest" description="Disordered" evidence="8">
    <location>
        <begin position="1"/>
        <end position="61"/>
    </location>
</feature>
<dbReference type="EMBL" id="BNJQ01000014">
    <property type="protein sequence ID" value="GHP06959.1"/>
    <property type="molecule type" value="Genomic_DNA"/>
</dbReference>
<dbReference type="GO" id="GO:0005524">
    <property type="term" value="F:ATP binding"/>
    <property type="evidence" value="ECO:0007669"/>
    <property type="project" value="UniProtKB-KW"/>
</dbReference>
<dbReference type="GO" id="GO:0005634">
    <property type="term" value="C:nucleus"/>
    <property type="evidence" value="ECO:0007669"/>
    <property type="project" value="TreeGrafter"/>
</dbReference>
<dbReference type="PROSITE" id="PS51192">
    <property type="entry name" value="HELICASE_ATP_BIND_1"/>
    <property type="match status" value="1"/>
</dbReference>
<dbReference type="InterPro" id="IPR014001">
    <property type="entry name" value="Helicase_ATP-bd"/>
</dbReference>
<dbReference type="Proteomes" id="UP000660262">
    <property type="component" value="Unassembled WGS sequence"/>
</dbReference>
<keyword evidence="6" id="KW-0694">RNA-binding</keyword>
<dbReference type="PANTHER" id="PTHR18934:SF237">
    <property type="entry name" value="ATP-DEPENDENT DNA_RNA HELICASE DHX36"/>
    <property type="match status" value="1"/>
</dbReference>
<evidence type="ECO:0000256" key="2">
    <source>
        <dbReference type="ARBA" id="ARBA00022741"/>
    </source>
</evidence>
<dbReference type="SMART" id="SM00490">
    <property type="entry name" value="HELICc"/>
    <property type="match status" value="1"/>
</dbReference>
<dbReference type="OrthoDB" id="5600252at2759"/>
<dbReference type="InterPro" id="IPR048333">
    <property type="entry name" value="HA2_WH"/>
</dbReference>
<evidence type="ECO:0000256" key="7">
    <source>
        <dbReference type="ARBA" id="ARBA00060772"/>
    </source>
</evidence>
<dbReference type="PROSITE" id="PS51194">
    <property type="entry name" value="HELICASE_CTER"/>
    <property type="match status" value="1"/>
</dbReference>
<evidence type="ECO:0000256" key="4">
    <source>
        <dbReference type="ARBA" id="ARBA00022806"/>
    </source>
</evidence>
<feature type="compositionally biased region" description="Gly residues" evidence="8">
    <location>
        <begin position="1"/>
        <end position="11"/>
    </location>
</feature>
<dbReference type="GO" id="GO:0003723">
    <property type="term" value="F:RNA binding"/>
    <property type="evidence" value="ECO:0007669"/>
    <property type="project" value="UniProtKB-KW"/>
</dbReference>
<dbReference type="CDD" id="cd18791">
    <property type="entry name" value="SF2_C_RHA"/>
    <property type="match status" value="1"/>
</dbReference>
<organism evidence="11 12">
    <name type="scientific">Pycnococcus provasolii</name>
    <dbReference type="NCBI Taxonomy" id="41880"/>
    <lineage>
        <taxon>Eukaryota</taxon>
        <taxon>Viridiplantae</taxon>
        <taxon>Chlorophyta</taxon>
        <taxon>Pseudoscourfieldiophyceae</taxon>
        <taxon>Pseudoscourfieldiales</taxon>
        <taxon>Pycnococcaceae</taxon>
        <taxon>Pycnococcus</taxon>
    </lineage>
</organism>
<dbReference type="CDD" id="cd17917">
    <property type="entry name" value="DEXHc_RHA-like"/>
    <property type="match status" value="1"/>
</dbReference>
<accession>A0A830HPH3</accession>
<dbReference type="SUPFAM" id="SSF52540">
    <property type="entry name" value="P-loop containing nucleoside triphosphate hydrolases"/>
    <property type="match status" value="1"/>
</dbReference>
<dbReference type="PROSITE" id="PS00690">
    <property type="entry name" value="DEAH_ATP_HELICASE"/>
    <property type="match status" value="1"/>
</dbReference>
<sequence length="1061" mass="116454">MRGAPRGGGGRRGGRTKGGRGGRRDDRRVDRRDDEDDNGDERDVAGDDVMQRQQQQQRWWDPAWRAQKLEEVKQSRDTVDPQAVDDAVRRLVDSKQEEVVLNELNLGRRGAEAFAKLTRERYPHLDARRYGTGQTAVVVISTVALPDYRADVDVRSTQRREVGALSSDARRVLARAVSAANELASVKDDSQGGDDVMAKETYGWWDDDDTFAERATANEADDIQRRLEEWRANTKDGQGMQARRALLPAHKSRDELIEAVHASRAVVISGQTGCGKTTQVPQFLLEDNSVVGGEIIVTQPRRLSAMAVSARVAEERGEALGQTVGYRVRLSSKTSRKTRLTFCTTGVLLKRMESDPHLRGVSYVVVDEIHERGMLEDFLLVMLRDIVAEDGAGTCQARVLLMSATLDADHFANYFGDGTKHMHIPGRTFPVSASFLDDLVASNAIVPSRLPAPSTSKASRHAYSKEDDSALSTPRVSDIDVYEEAHGVALGSRVAYEMRRWSEVAESATDVELVVAAIEHVHRTAPLDEHRGAEAALGAVLVFLPGWDSIAKVMDACRDRMPPSETLILPLHASLDTREQNRVFKRSAPGVRKIILSTNVAETSITIDDILYVIDSGKSKQTGFDLINQLATLDETWISQANAVQRRGRAGRVQAGLCVHLFPRCLYDRMQPKPLPEMSRAPLAGLVLQIKALGLGEARGFLSRALDPPDDRLVGEAVSRLKAMDALQADEELTPLGRLLCDVPADPAVAKVLIFGALLGNLDDALIVAAGLSRRSPFALPSDPRLRQAADAAKRRFAGRRMVSDHAAMIGAYLAWEREHNEGGASAARQLCRDEFLSYGALVEMRRLKEQLLEALYDSGVLGTANRRGDRSWPEDRRSALRSALQRHSRRCGSAPLLSAVLAAGLFPNVAAMRQRGRRAKIRTREDGDVDLHPGSVVAQAMYRDPSTRSLGGDWLVYGEKVRTTSVNLRDVSVIPSVALVLFGGAAVPSAGGGGFGGSESWTMLDGWASFDVAHSSEMRSLRTSIDMVFQHKFEDPSWDMEEATGRIADAVEALLDEARQ</sequence>
<dbReference type="FunFam" id="3.40.50.300:FF:000526">
    <property type="entry name" value="DExH-box ATP-dependent RNA helicase DExH3"/>
    <property type="match status" value="1"/>
</dbReference>
<dbReference type="InterPro" id="IPR011709">
    <property type="entry name" value="DEAD-box_helicase_OB_fold"/>
</dbReference>
<protein>
    <recommendedName>
        <fullName evidence="1">RNA helicase</fullName>
        <ecNumber evidence="1">3.6.4.13</ecNumber>
    </recommendedName>
</protein>
<dbReference type="Pfam" id="PF00271">
    <property type="entry name" value="Helicase_C"/>
    <property type="match status" value="1"/>
</dbReference>
<feature type="region of interest" description="Disordered" evidence="8">
    <location>
        <begin position="451"/>
        <end position="471"/>
    </location>
</feature>
<dbReference type="AlphaFoldDB" id="A0A830HPH3"/>
<comment type="caution">
    <text evidence="11">The sequence shown here is derived from an EMBL/GenBank/DDBJ whole genome shotgun (WGS) entry which is preliminary data.</text>
</comment>
<dbReference type="Gene3D" id="1.20.120.1080">
    <property type="match status" value="1"/>
</dbReference>
<feature type="compositionally biased region" description="Basic residues" evidence="8">
    <location>
        <begin position="12"/>
        <end position="21"/>
    </location>
</feature>
<reference evidence="11" key="1">
    <citation type="submission" date="2020-10" db="EMBL/GenBank/DDBJ databases">
        <title>Unveiling of a novel bifunctional photoreceptor, Dualchrome1, isolated from a cosmopolitan green alga.</title>
        <authorList>
            <person name="Suzuki S."/>
            <person name="Kawachi M."/>
        </authorList>
    </citation>
    <scope>NUCLEOTIDE SEQUENCE</scope>
    <source>
        <strain evidence="11">NIES 2893</strain>
    </source>
</reference>
<feature type="domain" description="Helicase C-terminal" evidence="10">
    <location>
        <begin position="532"/>
        <end position="694"/>
    </location>
</feature>
<dbReference type="SMART" id="SM00847">
    <property type="entry name" value="HA2"/>
    <property type="match status" value="1"/>
</dbReference>
<dbReference type="Pfam" id="PF21010">
    <property type="entry name" value="HA2_C"/>
    <property type="match status" value="1"/>
</dbReference>
<dbReference type="SMART" id="SM00487">
    <property type="entry name" value="DEXDc"/>
    <property type="match status" value="1"/>
</dbReference>
<dbReference type="GO" id="GO:0016787">
    <property type="term" value="F:hydrolase activity"/>
    <property type="evidence" value="ECO:0007669"/>
    <property type="project" value="UniProtKB-KW"/>
</dbReference>
<evidence type="ECO:0000256" key="1">
    <source>
        <dbReference type="ARBA" id="ARBA00012552"/>
    </source>
</evidence>
<evidence type="ECO:0000259" key="10">
    <source>
        <dbReference type="PROSITE" id="PS51194"/>
    </source>
</evidence>
<dbReference type="InterPro" id="IPR011545">
    <property type="entry name" value="DEAD/DEAH_box_helicase_dom"/>
</dbReference>
<dbReference type="InterPro" id="IPR001650">
    <property type="entry name" value="Helicase_C-like"/>
</dbReference>
<dbReference type="EC" id="3.6.4.13" evidence="1"/>
<gene>
    <name evidence="11" type="ORF">PPROV_000570300</name>
</gene>
<feature type="compositionally biased region" description="Basic and acidic residues" evidence="8">
    <location>
        <begin position="22"/>
        <end position="32"/>
    </location>
</feature>
<comment type="similarity">
    <text evidence="7">Belongs to the DExH box helicase family.</text>
</comment>
<keyword evidence="2" id="KW-0547">Nucleotide-binding</keyword>
<evidence type="ECO:0000256" key="6">
    <source>
        <dbReference type="ARBA" id="ARBA00022884"/>
    </source>
</evidence>
<dbReference type="Pfam" id="PF07717">
    <property type="entry name" value="OB_NTP_bind"/>
    <property type="match status" value="1"/>
</dbReference>
<dbReference type="InterPro" id="IPR027417">
    <property type="entry name" value="P-loop_NTPase"/>
</dbReference>
<keyword evidence="12" id="KW-1185">Reference proteome</keyword>